<dbReference type="AlphaFoldDB" id="A0A7J7DIE8"/>
<dbReference type="PANTHER" id="PTHR11005">
    <property type="entry name" value="LYSOSOMAL ACID LIPASE-RELATED"/>
    <property type="match status" value="1"/>
</dbReference>
<dbReference type="InterPro" id="IPR002100">
    <property type="entry name" value="TF_MADSbox"/>
</dbReference>
<evidence type="ECO:0000256" key="1">
    <source>
        <dbReference type="ARBA" id="ARBA00004123"/>
    </source>
</evidence>
<keyword evidence="4" id="KW-0378">Hydrolase</keyword>
<dbReference type="SMART" id="SM00432">
    <property type="entry name" value="MADS"/>
    <property type="match status" value="1"/>
</dbReference>
<proteinExistence type="inferred from homology"/>
<dbReference type="Gene3D" id="3.40.1810.10">
    <property type="entry name" value="Transcription factor, MADS-box"/>
    <property type="match status" value="1"/>
</dbReference>
<comment type="subcellular location">
    <subcellularLocation>
        <location evidence="1">Nucleus</location>
    </subcellularLocation>
</comment>
<protein>
    <submittedName>
        <fullName evidence="13">Putative Triacylglycerol lipase 2</fullName>
    </submittedName>
</protein>
<dbReference type="GO" id="GO:0046983">
    <property type="term" value="F:protein dimerization activity"/>
    <property type="evidence" value="ECO:0007669"/>
    <property type="project" value="InterPro"/>
</dbReference>
<keyword evidence="14" id="KW-1185">Reference proteome</keyword>
<gene>
    <name evidence="13" type="ORF">HS088_TW06G00286</name>
</gene>
<dbReference type="InterPro" id="IPR029058">
    <property type="entry name" value="AB_hydrolase_fold"/>
</dbReference>
<dbReference type="InterPro" id="IPR006693">
    <property type="entry name" value="AB_hydrolase_lipase"/>
</dbReference>
<keyword evidence="3" id="KW-0732">Signal</keyword>
<keyword evidence="10" id="KW-0325">Glycoprotein</keyword>
<keyword evidence="8" id="KW-0238">DNA-binding</keyword>
<comment type="similarity">
    <text evidence="2">Belongs to the AB hydrolase superfamily. Lipase family.</text>
</comment>
<evidence type="ECO:0000256" key="3">
    <source>
        <dbReference type="ARBA" id="ARBA00022729"/>
    </source>
</evidence>
<dbReference type="InParanoid" id="A0A7J7DIE8"/>
<dbReference type="Pfam" id="PF04083">
    <property type="entry name" value="Abhydro_lipase"/>
    <property type="match status" value="1"/>
</dbReference>
<dbReference type="GO" id="GO:0045944">
    <property type="term" value="P:positive regulation of transcription by RNA polymerase II"/>
    <property type="evidence" value="ECO:0007669"/>
    <property type="project" value="InterPro"/>
</dbReference>
<dbReference type="GO" id="GO:0016042">
    <property type="term" value="P:lipid catabolic process"/>
    <property type="evidence" value="ECO:0007669"/>
    <property type="project" value="UniProtKB-KW"/>
</dbReference>
<organism evidence="13 14">
    <name type="scientific">Tripterygium wilfordii</name>
    <name type="common">Thunder God vine</name>
    <dbReference type="NCBI Taxonomy" id="458696"/>
    <lineage>
        <taxon>Eukaryota</taxon>
        <taxon>Viridiplantae</taxon>
        <taxon>Streptophyta</taxon>
        <taxon>Embryophyta</taxon>
        <taxon>Tracheophyta</taxon>
        <taxon>Spermatophyta</taxon>
        <taxon>Magnoliopsida</taxon>
        <taxon>eudicotyledons</taxon>
        <taxon>Gunneridae</taxon>
        <taxon>Pentapetalae</taxon>
        <taxon>rosids</taxon>
        <taxon>fabids</taxon>
        <taxon>Celastrales</taxon>
        <taxon>Celastraceae</taxon>
        <taxon>Tripterygium</taxon>
    </lineage>
</organism>
<feature type="domain" description="MADS-box" evidence="12">
    <location>
        <begin position="8"/>
        <end position="68"/>
    </location>
</feature>
<dbReference type="CDD" id="cd00265">
    <property type="entry name" value="MADS_MEF2_like"/>
    <property type="match status" value="1"/>
</dbReference>
<evidence type="ECO:0000256" key="4">
    <source>
        <dbReference type="ARBA" id="ARBA00022801"/>
    </source>
</evidence>
<evidence type="ECO:0000256" key="11">
    <source>
        <dbReference type="ARBA" id="ARBA00023242"/>
    </source>
</evidence>
<evidence type="ECO:0000256" key="7">
    <source>
        <dbReference type="ARBA" id="ARBA00023098"/>
    </source>
</evidence>
<evidence type="ECO:0000256" key="6">
    <source>
        <dbReference type="ARBA" id="ARBA00023015"/>
    </source>
</evidence>
<keyword evidence="6" id="KW-0805">Transcription regulation</keyword>
<evidence type="ECO:0000259" key="12">
    <source>
        <dbReference type="PROSITE" id="PS50066"/>
    </source>
</evidence>
<dbReference type="Proteomes" id="UP000593562">
    <property type="component" value="Unassembled WGS sequence"/>
</dbReference>
<dbReference type="Pfam" id="PF00319">
    <property type="entry name" value="SRF-TF"/>
    <property type="match status" value="1"/>
</dbReference>
<keyword evidence="5" id="KW-0442">Lipid degradation</keyword>
<reference evidence="13 14" key="1">
    <citation type="journal article" date="2020" name="Nat. Commun.">
        <title>Genome of Tripterygium wilfordii and identification of cytochrome P450 involved in triptolide biosynthesis.</title>
        <authorList>
            <person name="Tu L."/>
            <person name="Su P."/>
            <person name="Zhang Z."/>
            <person name="Gao L."/>
            <person name="Wang J."/>
            <person name="Hu T."/>
            <person name="Zhou J."/>
            <person name="Zhang Y."/>
            <person name="Zhao Y."/>
            <person name="Liu Y."/>
            <person name="Song Y."/>
            <person name="Tong Y."/>
            <person name="Lu Y."/>
            <person name="Yang J."/>
            <person name="Xu C."/>
            <person name="Jia M."/>
            <person name="Peters R.J."/>
            <person name="Huang L."/>
            <person name="Gao W."/>
        </authorList>
    </citation>
    <scope>NUCLEOTIDE SEQUENCE [LARGE SCALE GENOMIC DNA]</scope>
    <source>
        <strain evidence="14">cv. XIE 37</strain>
        <tissue evidence="13">Leaf</tissue>
    </source>
</reference>
<dbReference type="GO" id="GO:0000977">
    <property type="term" value="F:RNA polymerase II transcription regulatory region sequence-specific DNA binding"/>
    <property type="evidence" value="ECO:0007669"/>
    <property type="project" value="InterPro"/>
</dbReference>
<dbReference type="Gene3D" id="3.40.50.1820">
    <property type="entry name" value="alpha/beta hydrolase"/>
    <property type="match status" value="1"/>
</dbReference>
<dbReference type="GO" id="GO:0016787">
    <property type="term" value="F:hydrolase activity"/>
    <property type="evidence" value="ECO:0007669"/>
    <property type="project" value="UniProtKB-KW"/>
</dbReference>
<accession>A0A7J7DIE8</accession>
<dbReference type="GO" id="GO:0005634">
    <property type="term" value="C:nucleus"/>
    <property type="evidence" value="ECO:0007669"/>
    <property type="project" value="UniProtKB-SubCell"/>
</dbReference>
<dbReference type="FunFam" id="3.40.50.1820:FF:000057">
    <property type="entry name" value="Lipase"/>
    <property type="match status" value="1"/>
</dbReference>
<evidence type="ECO:0000256" key="9">
    <source>
        <dbReference type="ARBA" id="ARBA00023163"/>
    </source>
</evidence>
<dbReference type="EMBL" id="JAAARO010000006">
    <property type="protein sequence ID" value="KAF5746121.1"/>
    <property type="molecule type" value="Genomic_DNA"/>
</dbReference>
<dbReference type="SUPFAM" id="SSF55455">
    <property type="entry name" value="SRF-like"/>
    <property type="match status" value="1"/>
</dbReference>
<dbReference type="PROSITE" id="PS50066">
    <property type="entry name" value="MADS_BOX_2"/>
    <property type="match status" value="1"/>
</dbReference>
<dbReference type="SUPFAM" id="SSF53474">
    <property type="entry name" value="alpha/beta-Hydrolases"/>
    <property type="match status" value="1"/>
</dbReference>
<evidence type="ECO:0000256" key="2">
    <source>
        <dbReference type="ARBA" id="ARBA00010701"/>
    </source>
</evidence>
<dbReference type="InterPro" id="IPR036879">
    <property type="entry name" value="TF_MADSbox_sf"/>
</dbReference>
<evidence type="ECO:0000256" key="8">
    <source>
        <dbReference type="ARBA" id="ARBA00023125"/>
    </source>
</evidence>
<comment type="caution">
    <text evidence="13">The sequence shown here is derived from an EMBL/GenBank/DDBJ whole genome shotgun (WGS) entry which is preliminary data.</text>
</comment>
<evidence type="ECO:0000313" key="13">
    <source>
        <dbReference type="EMBL" id="KAF5746121.1"/>
    </source>
</evidence>
<dbReference type="InterPro" id="IPR033896">
    <property type="entry name" value="MEF2-like_N"/>
</dbReference>
<dbReference type="FunFam" id="3.40.1810.10:FF:000006">
    <property type="entry name" value="Agamous-like MADS-box protein AGL62"/>
    <property type="match status" value="1"/>
</dbReference>
<evidence type="ECO:0000256" key="10">
    <source>
        <dbReference type="ARBA" id="ARBA00023180"/>
    </source>
</evidence>
<keyword evidence="9" id="KW-0804">Transcription</keyword>
<sequence length="412" mass="45536">MVMKKQSLGRQKIAIAKIPKKNHLQVTFSKRRAGLFKKASELCTLCGVEIAIIVFSPANKAFSFGHPEVESIMDRFLSRNPTPDSGTHQLLEAYRNANMPKTEADKIADWAEKKEAGMALALSVLRRELCISTFIVVLLDFLLQRTREVWAATARTKLHSIHDQDGMPRSSLVADGGICKSTVETQGYDCHEHKVTTQDGYILSMQRIPAGRSGNTADKPPVLLQHGILMDGASWLVTSPNQSLAFMLADNGFDVWLASTRGTKYSRGHVSLTPDDQSYWDWTWDQLAAYDLPAFVGHVQNQTGQKLHYVGHSLGTLTVLAALSQKKLLNMLRSAVLLSPIAHTEHIGSLLLRVAADIFLANDLYWHGVNEFVPGGDAVENLLEHLCKIPWVNCTNLASAITGTWLALSSLR</sequence>
<evidence type="ECO:0000313" key="14">
    <source>
        <dbReference type="Proteomes" id="UP000593562"/>
    </source>
</evidence>
<name>A0A7J7DIE8_TRIWF</name>
<keyword evidence="11" id="KW-0539">Nucleus</keyword>
<dbReference type="PRINTS" id="PR00404">
    <property type="entry name" value="MADSDOMAIN"/>
</dbReference>
<evidence type="ECO:0000256" key="5">
    <source>
        <dbReference type="ARBA" id="ARBA00022963"/>
    </source>
</evidence>
<keyword evidence="7" id="KW-0443">Lipid metabolism</keyword>